<evidence type="ECO:0000259" key="1">
    <source>
        <dbReference type="Pfam" id="PF00646"/>
    </source>
</evidence>
<dbReference type="InterPro" id="IPR036047">
    <property type="entry name" value="F-box-like_dom_sf"/>
</dbReference>
<feature type="domain" description="F-box associated beta-propeller type 3" evidence="2">
    <location>
        <begin position="82"/>
        <end position="257"/>
    </location>
</feature>
<dbReference type="AlphaFoldDB" id="A0AAN8Y8Z9"/>
<feature type="domain" description="F-box" evidence="1">
    <location>
        <begin position="20"/>
        <end position="56"/>
    </location>
</feature>
<evidence type="ECO:0000313" key="3">
    <source>
        <dbReference type="EMBL" id="KAK6783777.1"/>
    </source>
</evidence>
<evidence type="ECO:0000259" key="2">
    <source>
        <dbReference type="Pfam" id="PF08268"/>
    </source>
</evidence>
<protein>
    <recommendedName>
        <fullName evidence="5">F-box domain-containing protein</fullName>
    </recommendedName>
</protein>
<name>A0AAN8Y8Z9_SOLBU</name>
<dbReference type="SUPFAM" id="SSF82171">
    <property type="entry name" value="DPP6 N-terminal domain-like"/>
    <property type="match status" value="1"/>
</dbReference>
<dbReference type="PANTHER" id="PTHR35546">
    <property type="entry name" value="F-BOX PROTEIN INTERACTION DOMAIN PROTEIN-RELATED"/>
    <property type="match status" value="1"/>
</dbReference>
<dbReference type="PANTHER" id="PTHR35546:SF112">
    <property type="entry name" value="F-BOX PROTEIN"/>
    <property type="match status" value="1"/>
</dbReference>
<accession>A0AAN8Y8Z9</accession>
<dbReference type="NCBIfam" id="TIGR01640">
    <property type="entry name" value="F_box_assoc_1"/>
    <property type="match status" value="1"/>
</dbReference>
<dbReference type="Pfam" id="PF08268">
    <property type="entry name" value="FBA_3"/>
    <property type="match status" value="1"/>
</dbReference>
<keyword evidence="4" id="KW-1185">Reference proteome</keyword>
<organism evidence="3 4">
    <name type="scientific">Solanum bulbocastanum</name>
    <name type="common">Wild potato</name>
    <dbReference type="NCBI Taxonomy" id="147425"/>
    <lineage>
        <taxon>Eukaryota</taxon>
        <taxon>Viridiplantae</taxon>
        <taxon>Streptophyta</taxon>
        <taxon>Embryophyta</taxon>
        <taxon>Tracheophyta</taxon>
        <taxon>Spermatophyta</taxon>
        <taxon>Magnoliopsida</taxon>
        <taxon>eudicotyledons</taxon>
        <taxon>Gunneridae</taxon>
        <taxon>Pentapetalae</taxon>
        <taxon>asterids</taxon>
        <taxon>lamiids</taxon>
        <taxon>Solanales</taxon>
        <taxon>Solanaceae</taxon>
        <taxon>Solanoideae</taxon>
        <taxon>Solaneae</taxon>
        <taxon>Solanum</taxon>
    </lineage>
</organism>
<dbReference type="InterPro" id="IPR017451">
    <property type="entry name" value="F-box-assoc_interact_dom"/>
</dbReference>
<proteinExistence type="predicted"/>
<dbReference type="InterPro" id="IPR001810">
    <property type="entry name" value="F-box_dom"/>
</dbReference>
<dbReference type="CDD" id="cd22157">
    <property type="entry name" value="F-box_AtFBW1-like"/>
    <property type="match status" value="1"/>
</dbReference>
<dbReference type="SUPFAM" id="SSF81383">
    <property type="entry name" value="F-box domain"/>
    <property type="match status" value="1"/>
</dbReference>
<dbReference type="InterPro" id="IPR013187">
    <property type="entry name" value="F-box-assoc_dom_typ3"/>
</dbReference>
<sequence>MSQSKKKIITFSANVVFSNEELLTEILLHLPVKSLVCCKCVSRKWLCLISSPHFTHLRVPCFRPASGLFLYHSSFLTNPYHKFVSFSLENPITTPLQKFPFLQHDHHNPKIMISQSCNGLLLCHTVHNPFTFDENYYIFNPTTQQFVTLPRPLSGDVIGMGFAFDPWKSSHYKVISLQISKLEPANHQIEIYSSEHKKWRVSGQTFPRHYDICFKNRLVYWNGAIYVSCIKRFNIEQEKFEEVAIPDVQDHEEDDYRIIYFGESYGHLHLIQVNRQNLALYNVYEMKHDGTGWFLKYEVNVEDVVLAFPHIIRGFLETTDFHYYGMAVLNVVRGDKEEDSFLILHIPGMVILRYNLVNKSFYKLWDFDNGVHDAFAWCLHFDGSNTYEYVESTYCW</sequence>
<dbReference type="Proteomes" id="UP001371456">
    <property type="component" value="Unassembled WGS sequence"/>
</dbReference>
<dbReference type="EMBL" id="JBANQN010000007">
    <property type="protein sequence ID" value="KAK6783777.1"/>
    <property type="molecule type" value="Genomic_DNA"/>
</dbReference>
<dbReference type="Gene3D" id="1.20.1280.50">
    <property type="match status" value="1"/>
</dbReference>
<dbReference type="Pfam" id="PF00646">
    <property type="entry name" value="F-box"/>
    <property type="match status" value="1"/>
</dbReference>
<evidence type="ECO:0008006" key="5">
    <source>
        <dbReference type="Google" id="ProtNLM"/>
    </source>
</evidence>
<reference evidence="3 4" key="1">
    <citation type="submission" date="2024-02" db="EMBL/GenBank/DDBJ databases">
        <title>de novo genome assembly of Solanum bulbocastanum strain 11H21.</title>
        <authorList>
            <person name="Hosaka A.J."/>
        </authorList>
    </citation>
    <scope>NUCLEOTIDE SEQUENCE [LARGE SCALE GENOMIC DNA]</scope>
    <source>
        <tissue evidence="3">Young leaves</tissue>
    </source>
</reference>
<comment type="caution">
    <text evidence="3">The sequence shown here is derived from an EMBL/GenBank/DDBJ whole genome shotgun (WGS) entry which is preliminary data.</text>
</comment>
<evidence type="ECO:0000313" key="4">
    <source>
        <dbReference type="Proteomes" id="UP001371456"/>
    </source>
</evidence>
<dbReference type="InterPro" id="IPR055290">
    <property type="entry name" value="At3g26010-like"/>
</dbReference>
<gene>
    <name evidence="3" type="ORF">RDI58_017231</name>
</gene>